<dbReference type="HOGENOM" id="CLU_2387692_0_0_1"/>
<name>M5C3N9_THACB</name>
<sequence length="94" mass="10870">MEDNSTLDTATAATKPAEIDLSKIGDESHISGMSNEVIQGLKWFQLQPCFMLETRRFIVIDSSKREGKLRSDRLEVEVYTADKFVKNLEQDMWW</sequence>
<organism evidence="1 2">
    <name type="scientific">Thanatephorus cucumeris (strain AG1-IB / isolate 7/3/14)</name>
    <name type="common">Lettuce bottom rot fungus</name>
    <name type="synonym">Rhizoctonia solani</name>
    <dbReference type="NCBI Taxonomy" id="1108050"/>
    <lineage>
        <taxon>Eukaryota</taxon>
        <taxon>Fungi</taxon>
        <taxon>Dikarya</taxon>
        <taxon>Basidiomycota</taxon>
        <taxon>Agaricomycotina</taxon>
        <taxon>Agaricomycetes</taxon>
        <taxon>Cantharellales</taxon>
        <taxon>Ceratobasidiaceae</taxon>
        <taxon>Rhizoctonia</taxon>
        <taxon>Rhizoctonia solani AG-1</taxon>
    </lineage>
</organism>
<dbReference type="AlphaFoldDB" id="M5C3N9"/>
<reference evidence="1 2" key="1">
    <citation type="journal article" date="2013" name="J. Biotechnol.">
        <title>Establishment and interpretation of the genome sequence of the phytopathogenic fungus Rhizoctonia solani AG1-IB isolate 7/3/14.</title>
        <authorList>
            <person name="Wibberg D.W."/>
            <person name="Jelonek L.J."/>
            <person name="Rupp O.R."/>
            <person name="Hennig M.H."/>
            <person name="Eikmeyer F.E."/>
            <person name="Goesmann A.G."/>
            <person name="Hartmann A.H."/>
            <person name="Borriss R.B."/>
            <person name="Grosch R.G."/>
            <person name="Puehler A.P."/>
            <person name="Schlueter A.S."/>
        </authorList>
    </citation>
    <scope>NUCLEOTIDE SEQUENCE [LARGE SCALE GENOMIC DNA]</scope>
    <source>
        <strain evidence="2">AG1-IB / isolate 7/3/14</strain>
    </source>
</reference>
<proteinExistence type="predicted"/>
<evidence type="ECO:0000313" key="2">
    <source>
        <dbReference type="Proteomes" id="UP000012065"/>
    </source>
</evidence>
<evidence type="ECO:0000313" key="1">
    <source>
        <dbReference type="EMBL" id="CCO30512.1"/>
    </source>
</evidence>
<accession>M5C3N9</accession>
<dbReference type="EMBL" id="CAOJ01006548">
    <property type="protein sequence ID" value="CCO30512.1"/>
    <property type="molecule type" value="Genomic_DNA"/>
</dbReference>
<protein>
    <submittedName>
        <fullName evidence="1">Uncharacterized protein</fullName>
    </submittedName>
</protein>
<dbReference type="Proteomes" id="UP000012065">
    <property type="component" value="Unassembled WGS sequence"/>
</dbReference>
<gene>
    <name evidence="1" type="ORF">BN14_04541</name>
</gene>
<comment type="caution">
    <text evidence="1">The sequence shown here is derived from an EMBL/GenBank/DDBJ whole genome shotgun (WGS) entry which is preliminary data.</text>
</comment>